<proteinExistence type="predicted"/>
<dbReference type="CDD" id="cd04051">
    <property type="entry name" value="C2_SRC2_like"/>
    <property type="match status" value="1"/>
</dbReference>
<comment type="caution">
    <text evidence="3">The sequence shown here is derived from an EMBL/GenBank/DDBJ whole genome shotgun (WGS) entry which is preliminary data.</text>
</comment>
<dbReference type="Proteomes" id="UP000306102">
    <property type="component" value="Unassembled WGS sequence"/>
</dbReference>
<accession>A0A4S4DVH2</accession>
<dbReference type="AlphaFoldDB" id="A0A4S4DVH2"/>
<dbReference type="PANTHER" id="PTHR32246:SF163">
    <property type="entry name" value="PROTEIN SRC2-LIKE"/>
    <property type="match status" value="1"/>
</dbReference>
<keyword evidence="4" id="KW-1185">Reference proteome</keyword>
<evidence type="ECO:0000313" key="3">
    <source>
        <dbReference type="EMBL" id="THG07318.1"/>
    </source>
</evidence>
<feature type="region of interest" description="Disordered" evidence="1">
    <location>
        <begin position="35"/>
        <end position="56"/>
    </location>
</feature>
<dbReference type="SUPFAM" id="SSF49562">
    <property type="entry name" value="C2 domain (Calcium/lipid-binding domain, CaLB)"/>
    <property type="match status" value="1"/>
</dbReference>
<sequence length="292" mass="30619">MEYRPLDITVISAEDLKDVNLISKMDVYVVVSLPNDPKSTRQTPVDKDGGKSPKWNHRISLSLPTSSLSSLSLLFNIISKRPLGNRPIGHITLPLSQLLDSDSDSHSAAADDGSERVVEYQVKTPSGKPKGTLKFSYKFGESFTVEPAEAVKSKNVDEPVTAYPAHPAAYAPPPPGVGYAPPPPGMAAPYAYPPPAPGYGYAPPPPSGYGGYPPPQPGYGYPPSAAGYGYGPPQGMGAMPPQQGKKKKKGSKLGLGLGAGLLGGLLVGDMISDVGEMAAYDAGFDDGADFEF</sequence>
<feature type="domain" description="C2" evidence="2">
    <location>
        <begin position="1"/>
        <end position="108"/>
    </location>
</feature>
<dbReference type="InterPro" id="IPR044750">
    <property type="entry name" value="C2_SRC2/BAP"/>
</dbReference>
<dbReference type="PROSITE" id="PS50004">
    <property type="entry name" value="C2"/>
    <property type="match status" value="1"/>
</dbReference>
<dbReference type="PANTHER" id="PTHR32246">
    <property type="entry name" value="INGRESSION PROTEIN FIC1"/>
    <property type="match status" value="1"/>
</dbReference>
<dbReference type="GO" id="GO:0006952">
    <property type="term" value="P:defense response"/>
    <property type="evidence" value="ECO:0007669"/>
    <property type="project" value="InterPro"/>
</dbReference>
<dbReference type="InterPro" id="IPR035892">
    <property type="entry name" value="C2_domain_sf"/>
</dbReference>
<dbReference type="Pfam" id="PF00168">
    <property type="entry name" value="C2"/>
    <property type="match status" value="1"/>
</dbReference>
<evidence type="ECO:0000313" key="4">
    <source>
        <dbReference type="Proteomes" id="UP000306102"/>
    </source>
</evidence>
<evidence type="ECO:0000256" key="1">
    <source>
        <dbReference type="SAM" id="MobiDB-lite"/>
    </source>
</evidence>
<protein>
    <recommendedName>
        <fullName evidence="2">C2 domain-containing protein</fullName>
    </recommendedName>
</protein>
<dbReference type="Gene3D" id="2.60.40.150">
    <property type="entry name" value="C2 domain"/>
    <property type="match status" value="1"/>
</dbReference>
<name>A0A4S4DVH2_CAMSN</name>
<organism evidence="3 4">
    <name type="scientific">Camellia sinensis var. sinensis</name>
    <name type="common">China tea</name>
    <dbReference type="NCBI Taxonomy" id="542762"/>
    <lineage>
        <taxon>Eukaryota</taxon>
        <taxon>Viridiplantae</taxon>
        <taxon>Streptophyta</taxon>
        <taxon>Embryophyta</taxon>
        <taxon>Tracheophyta</taxon>
        <taxon>Spermatophyta</taxon>
        <taxon>Magnoliopsida</taxon>
        <taxon>eudicotyledons</taxon>
        <taxon>Gunneridae</taxon>
        <taxon>Pentapetalae</taxon>
        <taxon>asterids</taxon>
        <taxon>Ericales</taxon>
        <taxon>Theaceae</taxon>
        <taxon>Camellia</taxon>
    </lineage>
</organism>
<gene>
    <name evidence="3" type="ORF">TEA_006674</name>
</gene>
<dbReference type="EMBL" id="SDRB02010122">
    <property type="protein sequence ID" value="THG07318.1"/>
    <property type="molecule type" value="Genomic_DNA"/>
</dbReference>
<reference evidence="3 4" key="1">
    <citation type="journal article" date="2018" name="Proc. Natl. Acad. Sci. U.S.A.">
        <title>Draft genome sequence of Camellia sinensis var. sinensis provides insights into the evolution of the tea genome and tea quality.</title>
        <authorList>
            <person name="Wei C."/>
            <person name="Yang H."/>
            <person name="Wang S."/>
            <person name="Zhao J."/>
            <person name="Liu C."/>
            <person name="Gao L."/>
            <person name="Xia E."/>
            <person name="Lu Y."/>
            <person name="Tai Y."/>
            <person name="She G."/>
            <person name="Sun J."/>
            <person name="Cao H."/>
            <person name="Tong W."/>
            <person name="Gao Q."/>
            <person name="Li Y."/>
            <person name="Deng W."/>
            <person name="Jiang X."/>
            <person name="Wang W."/>
            <person name="Chen Q."/>
            <person name="Zhang S."/>
            <person name="Li H."/>
            <person name="Wu J."/>
            <person name="Wang P."/>
            <person name="Li P."/>
            <person name="Shi C."/>
            <person name="Zheng F."/>
            <person name="Jian J."/>
            <person name="Huang B."/>
            <person name="Shan D."/>
            <person name="Shi M."/>
            <person name="Fang C."/>
            <person name="Yue Y."/>
            <person name="Li F."/>
            <person name="Li D."/>
            <person name="Wei S."/>
            <person name="Han B."/>
            <person name="Jiang C."/>
            <person name="Yin Y."/>
            <person name="Xia T."/>
            <person name="Zhang Z."/>
            <person name="Bennetzen J.L."/>
            <person name="Zhao S."/>
            <person name="Wan X."/>
        </authorList>
    </citation>
    <scope>NUCLEOTIDE SEQUENCE [LARGE SCALE GENOMIC DNA]</scope>
    <source>
        <strain evidence="4">cv. Shuchazao</strain>
        <tissue evidence="3">Leaf</tissue>
    </source>
</reference>
<evidence type="ECO:0000259" key="2">
    <source>
        <dbReference type="PROSITE" id="PS50004"/>
    </source>
</evidence>
<dbReference type="SMART" id="SM00239">
    <property type="entry name" value="C2"/>
    <property type="match status" value="1"/>
</dbReference>
<dbReference type="InterPro" id="IPR000008">
    <property type="entry name" value="C2_dom"/>
</dbReference>
<feature type="region of interest" description="Disordered" evidence="1">
    <location>
        <begin position="231"/>
        <end position="253"/>
    </location>
</feature>